<evidence type="ECO:0000313" key="1">
    <source>
        <dbReference type="EMBL" id="MBW85625.1"/>
    </source>
</evidence>
<proteinExistence type="predicted"/>
<name>A0A2P2IWM0_RHIMU</name>
<protein>
    <submittedName>
        <fullName evidence="1">Uncharacterized protein</fullName>
    </submittedName>
</protein>
<sequence>MRRKMKTHQMSMSLWHQHKVVAQPLKRKRKLMKKSQILKLSWKQLQRR</sequence>
<dbReference type="AlphaFoldDB" id="A0A2P2IWM0"/>
<organism evidence="1">
    <name type="scientific">Rhizophora mucronata</name>
    <name type="common">Asiatic mangrove</name>
    <dbReference type="NCBI Taxonomy" id="61149"/>
    <lineage>
        <taxon>Eukaryota</taxon>
        <taxon>Viridiplantae</taxon>
        <taxon>Streptophyta</taxon>
        <taxon>Embryophyta</taxon>
        <taxon>Tracheophyta</taxon>
        <taxon>Spermatophyta</taxon>
        <taxon>Magnoliopsida</taxon>
        <taxon>eudicotyledons</taxon>
        <taxon>Gunneridae</taxon>
        <taxon>Pentapetalae</taxon>
        <taxon>rosids</taxon>
        <taxon>fabids</taxon>
        <taxon>Malpighiales</taxon>
        <taxon>Rhizophoraceae</taxon>
        <taxon>Rhizophora</taxon>
    </lineage>
</organism>
<accession>A0A2P2IWM0</accession>
<dbReference type="EMBL" id="GGEC01005142">
    <property type="protein sequence ID" value="MBW85625.1"/>
    <property type="molecule type" value="Transcribed_RNA"/>
</dbReference>
<reference evidence="1" key="1">
    <citation type="submission" date="2018-02" db="EMBL/GenBank/DDBJ databases">
        <title>Rhizophora mucronata_Transcriptome.</title>
        <authorList>
            <person name="Meera S.P."/>
            <person name="Sreeshan A."/>
            <person name="Augustine A."/>
        </authorList>
    </citation>
    <scope>NUCLEOTIDE SEQUENCE</scope>
    <source>
        <tissue evidence="1">Leaf</tissue>
    </source>
</reference>